<dbReference type="InterPro" id="IPR003825">
    <property type="entry name" value="Colicin-V_CvpA"/>
</dbReference>
<dbReference type="EMBL" id="FAXA01000468">
    <property type="protein sequence ID" value="CUV03730.1"/>
    <property type="molecule type" value="Genomic_DNA"/>
</dbReference>
<evidence type="ECO:0000256" key="3">
    <source>
        <dbReference type="ARBA" id="ARBA00022989"/>
    </source>
</evidence>
<dbReference type="AlphaFoldDB" id="A0A160VFS4"/>
<gene>
    <name evidence="6" type="ORF">MGWOODY_Clf2796</name>
</gene>
<dbReference type="GO" id="GO:0009403">
    <property type="term" value="P:toxin biosynthetic process"/>
    <property type="evidence" value="ECO:0007669"/>
    <property type="project" value="InterPro"/>
</dbReference>
<accession>A0A160VFS4</accession>
<organism evidence="6">
    <name type="scientific">hydrothermal vent metagenome</name>
    <dbReference type="NCBI Taxonomy" id="652676"/>
    <lineage>
        <taxon>unclassified sequences</taxon>
        <taxon>metagenomes</taxon>
        <taxon>ecological metagenomes</taxon>
    </lineage>
</organism>
<dbReference type="PANTHER" id="PTHR37306:SF1">
    <property type="entry name" value="COLICIN V PRODUCTION PROTEIN"/>
    <property type="match status" value="1"/>
</dbReference>
<evidence type="ECO:0000256" key="5">
    <source>
        <dbReference type="SAM" id="Phobius"/>
    </source>
</evidence>
<keyword evidence="4 5" id="KW-0472">Membrane</keyword>
<feature type="transmembrane region" description="Helical" evidence="5">
    <location>
        <begin position="97"/>
        <end position="122"/>
    </location>
</feature>
<evidence type="ECO:0000313" key="6">
    <source>
        <dbReference type="EMBL" id="CUV03730.1"/>
    </source>
</evidence>
<evidence type="ECO:0000256" key="1">
    <source>
        <dbReference type="ARBA" id="ARBA00004141"/>
    </source>
</evidence>
<protein>
    <submittedName>
        <fullName evidence="6">Colicin V production protein</fullName>
    </submittedName>
</protein>
<keyword evidence="2 5" id="KW-0812">Transmembrane</keyword>
<evidence type="ECO:0000256" key="4">
    <source>
        <dbReference type="ARBA" id="ARBA00023136"/>
    </source>
</evidence>
<comment type="subcellular location">
    <subcellularLocation>
        <location evidence="1">Membrane</location>
        <topology evidence="1">Multi-pass membrane protein</topology>
    </subcellularLocation>
</comment>
<proteinExistence type="predicted"/>
<dbReference type="GO" id="GO:0016020">
    <property type="term" value="C:membrane"/>
    <property type="evidence" value="ECO:0007669"/>
    <property type="project" value="UniProtKB-SubCell"/>
</dbReference>
<reference evidence="6" key="1">
    <citation type="submission" date="2015-10" db="EMBL/GenBank/DDBJ databases">
        <authorList>
            <person name="Gilbert D.G."/>
        </authorList>
    </citation>
    <scope>NUCLEOTIDE SEQUENCE</scope>
</reference>
<dbReference type="PANTHER" id="PTHR37306">
    <property type="entry name" value="COLICIN V PRODUCTION PROTEIN"/>
    <property type="match status" value="1"/>
</dbReference>
<evidence type="ECO:0000256" key="2">
    <source>
        <dbReference type="ARBA" id="ARBA00022692"/>
    </source>
</evidence>
<sequence>MNWIDIVILVVWGVTAIWGFSSGLLKVLVPFLSLVVGLALSSRIGDSVGELFSGLTANENAQTIAGFLLILVVLLVAGGIISFMASKALGMIPLFGLVNSLSGMAVGLLVGFLLISGVLVAIQKFPIRDLDQTIDESKLGTFMADQFDVVVRAAKLIPGDWDDELDKITN</sequence>
<keyword evidence="3 5" id="KW-1133">Transmembrane helix</keyword>
<name>A0A160VFS4_9ZZZZ</name>
<feature type="transmembrane region" description="Helical" evidence="5">
    <location>
        <begin position="64"/>
        <end position="85"/>
    </location>
</feature>
<dbReference type="Pfam" id="PF02674">
    <property type="entry name" value="Colicin_V"/>
    <property type="match status" value="1"/>
</dbReference>